<evidence type="ECO:0000313" key="1">
    <source>
        <dbReference type="EMBL" id="SEQ85848.1"/>
    </source>
</evidence>
<dbReference type="EMBL" id="FOFD01000003">
    <property type="protein sequence ID" value="SEQ85848.1"/>
    <property type="molecule type" value="Genomic_DNA"/>
</dbReference>
<dbReference type="RefSeq" id="WP_139210869.1">
    <property type="nucleotide sequence ID" value="NZ_FOFD01000003.1"/>
</dbReference>
<name>A0A1H9JGE9_9EURY</name>
<evidence type="ECO:0008006" key="3">
    <source>
        <dbReference type="Google" id="ProtNLM"/>
    </source>
</evidence>
<organism evidence="1 2">
    <name type="scientific">Natrinema salaciae</name>
    <dbReference type="NCBI Taxonomy" id="1186196"/>
    <lineage>
        <taxon>Archaea</taxon>
        <taxon>Methanobacteriati</taxon>
        <taxon>Methanobacteriota</taxon>
        <taxon>Stenosarchaea group</taxon>
        <taxon>Halobacteria</taxon>
        <taxon>Halobacteriales</taxon>
        <taxon>Natrialbaceae</taxon>
        <taxon>Natrinema</taxon>
    </lineage>
</organism>
<proteinExistence type="predicted"/>
<dbReference type="Proteomes" id="UP000199114">
    <property type="component" value="Unassembled WGS sequence"/>
</dbReference>
<dbReference type="STRING" id="1186196.SAMN04489841_2544"/>
<reference evidence="2" key="1">
    <citation type="submission" date="2016-10" db="EMBL/GenBank/DDBJ databases">
        <authorList>
            <person name="Varghese N."/>
            <person name="Submissions S."/>
        </authorList>
    </citation>
    <scope>NUCLEOTIDE SEQUENCE [LARGE SCALE GENOMIC DNA]</scope>
    <source>
        <strain evidence="2">DSM 25055</strain>
    </source>
</reference>
<gene>
    <name evidence="1" type="ORF">SAMN04489841_2544</name>
</gene>
<sequence length="61" mass="6420">MPSCPDCGVEMGETKHKTTYRGDGIRIGSGGGLLGALDLKGSFLTCYICPDCGLARFYADT</sequence>
<keyword evidence="2" id="KW-1185">Reference proteome</keyword>
<protein>
    <recommendedName>
        <fullName evidence="3">Nucleic-acid-binding protein containing Zn-ribbon domain</fullName>
    </recommendedName>
</protein>
<accession>A0A1H9JGE9</accession>
<dbReference type="AlphaFoldDB" id="A0A1H9JGE9"/>
<evidence type="ECO:0000313" key="2">
    <source>
        <dbReference type="Proteomes" id="UP000199114"/>
    </source>
</evidence>